<dbReference type="Proteomes" id="UP001279734">
    <property type="component" value="Unassembled WGS sequence"/>
</dbReference>
<dbReference type="AlphaFoldDB" id="A0AAD3TFV2"/>
<protein>
    <submittedName>
        <fullName evidence="1">Uncharacterized protein</fullName>
    </submittedName>
</protein>
<proteinExistence type="predicted"/>
<reference evidence="1" key="1">
    <citation type="submission" date="2023-05" db="EMBL/GenBank/DDBJ databases">
        <title>Nepenthes gracilis genome sequencing.</title>
        <authorList>
            <person name="Fukushima K."/>
        </authorList>
    </citation>
    <scope>NUCLEOTIDE SEQUENCE</scope>
    <source>
        <strain evidence="1">SING2019-196</strain>
    </source>
</reference>
<dbReference type="PANTHER" id="PTHR48475">
    <property type="entry name" value="RIBONUCLEASE H"/>
    <property type="match status" value="1"/>
</dbReference>
<dbReference type="EMBL" id="BSYO01000034">
    <property type="protein sequence ID" value="GMH28056.1"/>
    <property type="molecule type" value="Genomic_DNA"/>
</dbReference>
<evidence type="ECO:0000313" key="1">
    <source>
        <dbReference type="EMBL" id="GMH28056.1"/>
    </source>
</evidence>
<keyword evidence="2" id="KW-1185">Reference proteome</keyword>
<comment type="caution">
    <text evidence="1">The sequence shown here is derived from an EMBL/GenBank/DDBJ whole genome shotgun (WGS) entry which is preliminary data.</text>
</comment>
<accession>A0AAD3TFV2</accession>
<dbReference type="PANTHER" id="PTHR48475:SF2">
    <property type="entry name" value="RIBONUCLEASE H"/>
    <property type="match status" value="1"/>
</dbReference>
<organism evidence="1 2">
    <name type="scientific">Nepenthes gracilis</name>
    <name type="common">Slender pitcher plant</name>
    <dbReference type="NCBI Taxonomy" id="150966"/>
    <lineage>
        <taxon>Eukaryota</taxon>
        <taxon>Viridiplantae</taxon>
        <taxon>Streptophyta</taxon>
        <taxon>Embryophyta</taxon>
        <taxon>Tracheophyta</taxon>
        <taxon>Spermatophyta</taxon>
        <taxon>Magnoliopsida</taxon>
        <taxon>eudicotyledons</taxon>
        <taxon>Gunneridae</taxon>
        <taxon>Pentapetalae</taxon>
        <taxon>Caryophyllales</taxon>
        <taxon>Nepenthaceae</taxon>
        <taxon>Nepenthes</taxon>
    </lineage>
</organism>
<sequence length="110" mass="12789">MWEILNATSIEKQEAMQIFEAENRITPFINYLADGSLPEDVKKAKQVKKTAGWYTVVDGWLYRRGYSTPYLRYLNPKEADYALSEVHLEICGSHISGKNLAFKVMRQSYY</sequence>
<gene>
    <name evidence="1" type="ORF">Nepgr_029899</name>
</gene>
<evidence type="ECO:0000313" key="2">
    <source>
        <dbReference type="Proteomes" id="UP001279734"/>
    </source>
</evidence>
<name>A0AAD3TFV2_NEPGR</name>